<dbReference type="Proteomes" id="UP001210925">
    <property type="component" value="Unassembled WGS sequence"/>
</dbReference>
<proteinExistence type="predicted"/>
<dbReference type="GO" id="GO:0032543">
    <property type="term" value="P:mitochondrial translation"/>
    <property type="evidence" value="ECO:0007669"/>
    <property type="project" value="InterPro"/>
</dbReference>
<accession>A0AAD5UGF7</accession>
<organism evidence="1 2">
    <name type="scientific">Boothiomyces macroporosus</name>
    <dbReference type="NCBI Taxonomy" id="261099"/>
    <lineage>
        <taxon>Eukaryota</taxon>
        <taxon>Fungi</taxon>
        <taxon>Fungi incertae sedis</taxon>
        <taxon>Chytridiomycota</taxon>
        <taxon>Chytridiomycota incertae sedis</taxon>
        <taxon>Chytridiomycetes</taxon>
        <taxon>Rhizophydiales</taxon>
        <taxon>Terramycetaceae</taxon>
        <taxon>Boothiomyces</taxon>
    </lineage>
</organism>
<dbReference type="Gene3D" id="6.20.130.10">
    <property type="match status" value="1"/>
</dbReference>
<sequence>MKSTVSRQFVRNSSFKAVHPRPININPPTFLQTIVHSDGSTFRIKTTSPKSMITLTKDTINHSLWNPLSQVVDDEIGELAKFEQRFGDLSGLDFVEAKETKKEAKPNKKK</sequence>
<evidence type="ECO:0000313" key="2">
    <source>
        <dbReference type="Proteomes" id="UP001210925"/>
    </source>
</evidence>
<dbReference type="GO" id="GO:0003735">
    <property type="term" value="F:structural constituent of ribosome"/>
    <property type="evidence" value="ECO:0007669"/>
    <property type="project" value="InterPro"/>
</dbReference>
<reference evidence="1" key="1">
    <citation type="submission" date="2020-05" db="EMBL/GenBank/DDBJ databases">
        <title>Phylogenomic resolution of chytrid fungi.</title>
        <authorList>
            <person name="Stajich J.E."/>
            <person name="Amses K."/>
            <person name="Simmons R."/>
            <person name="Seto K."/>
            <person name="Myers J."/>
            <person name="Bonds A."/>
            <person name="Quandt C.A."/>
            <person name="Barry K."/>
            <person name="Liu P."/>
            <person name="Grigoriev I."/>
            <person name="Longcore J.E."/>
            <person name="James T.Y."/>
        </authorList>
    </citation>
    <scope>NUCLEOTIDE SEQUENCE</scope>
    <source>
        <strain evidence="1">PLAUS21</strain>
    </source>
</reference>
<comment type="caution">
    <text evidence="1">The sequence shown here is derived from an EMBL/GenBank/DDBJ whole genome shotgun (WGS) entry which is preliminary data.</text>
</comment>
<protein>
    <submittedName>
        <fullName evidence="1">Uncharacterized protein</fullName>
    </submittedName>
</protein>
<name>A0AAD5UGF7_9FUNG</name>
<dbReference type="AlphaFoldDB" id="A0AAD5UGF7"/>
<dbReference type="PANTHER" id="PTHR28174:SF1">
    <property type="entry name" value="LARGE RIBOSOMAL SUBUNIT PROTEIN BL31M"/>
    <property type="match status" value="1"/>
</dbReference>
<gene>
    <name evidence="1" type="ORF">HK103_006882</name>
</gene>
<dbReference type="GO" id="GO:0005762">
    <property type="term" value="C:mitochondrial large ribosomal subunit"/>
    <property type="evidence" value="ECO:0007669"/>
    <property type="project" value="InterPro"/>
</dbReference>
<keyword evidence="2" id="KW-1185">Reference proteome</keyword>
<evidence type="ECO:0000313" key="1">
    <source>
        <dbReference type="EMBL" id="KAJ3254730.1"/>
    </source>
</evidence>
<dbReference type="PANTHER" id="PTHR28174">
    <property type="entry name" value="54S RIBOSOMAL PROTEIN L36, MITOCHONDRIAL"/>
    <property type="match status" value="1"/>
</dbReference>
<dbReference type="InterPro" id="IPR034600">
    <property type="entry name" value="Ribosomal_bL31m"/>
</dbReference>
<dbReference type="EMBL" id="JADGKB010000079">
    <property type="protein sequence ID" value="KAJ3254730.1"/>
    <property type="molecule type" value="Genomic_DNA"/>
</dbReference>